<name>A0A109LI80_PSEFL</name>
<dbReference type="Proteomes" id="UP000061348">
    <property type="component" value="Unassembled WGS sequence"/>
</dbReference>
<dbReference type="EC" id="3.6.3.17" evidence="1"/>
<evidence type="ECO:0000313" key="2">
    <source>
        <dbReference type="Proteomes" id="UP000061348"/>
    </source>
</evidence>
<accession>A0A109LI80</accession>
<keyword evidence="1" id="KW-0378">Hydrolase</keyword>
<keyword evidence="1" id="KW-0067">ATP-binding</keyword>
<comment type="caution">
    <text evidence="1">The sequence shown here is derived from an EMBL/GenBank/DDBJ whole genome shotgun (WGS) entry which is preliminary data.</text>
</comment>
<gene>
    <name evidence="1" type="primary">araG</name>
    <name evidence="1" type="ORF">PFLmoz3_02441</name>
</gene>
<proteinExistence type="predicted"/>
<dbReference type="GO" id="GO:0016787">
    <property type="term" value="F:hydrolase activity"/>
    <property type="evidence" value="ECO:0007669"/>
    <property type="project" value="UniProtKB-KW"/>
</dbReference>
<dbReference type="EMBL" id="LCYA01000058">
    <property type="protein sequence ID" value="KWV88056.1"/>
    <property type="molecule type" value="Genomic_DNA"/>
</dbReference>
<sequence length="50" mass="5383">MIVVSSDLMEVMGISDRILVMSEGALTGELPRAQADEARLLQLALPQSRA</sequence>
<protein>
    <submittedName>
        <fullName evidence="1">Arabinose import ATP-binding protein AraG</fullName>
        <ecNumber evidence="1">3.6.3.17</ecNumber>
    </submittedName>
</protein>
<organism evidence="1 2">
    <name type="scientific">Pseudomonas fluorescens</name>
    <dbReference type="NCBI Taxonomy" id="294"/>
    <lineage>
        <taxon>Bacteria</taxon>
        <taxon>Pseudomonadati</taxon>
        <taxon>Pseudomonadota</taxon>
        <taxon>Gammaproteobacteria</taxon>
        <taxon>Pseudomonadales</taxon>
        <taxon>Pseudomonadaceae</taxon>
        <taxon>Pseudomonas</taxon>
    </lineage>
</organism>
<dbReference type="PATRIC" id="fig|294.194.peg.2692"/>
<reference evidence="1 2" key="1">
    <citation type="submission" date="2015-05" db="EMBL/GenBank/DDBJ databases">
        <title>A genomic and transcriptomic approach to investigate the blue pigment phenotype in Pseudomonas fluorescens.</title>
        <authorList>
            <person name="Andreani N.A."/>
            <person name="Cardazzo B."/>
        </authorList>
    </citation>
    <scope>NUCLEOTIDE SEQUENCE [LARGE SCALE GENOMIC DNA]</scope>
    <source>
        <strain evidence="1 2">Ps_22</strain>
    </source>
</reference>
<dbReference type="AlphaFoldDB" id="A0A109LI80"/>
<keyword evidence="1" id="KW-0547">Nucleotide-binding</keyword>
<dbReference type="GO" id="GO:0005524">
    <property type="term" value="F:ATP binding"/>
    <property type="evidence" value="ECO:0007669"/>
    <property type="project" value="UniProtKB-KW"/>
</dbReference>
<evidence type="ECO:0000313" key="1">
    <source>
        <dbReference type="EMBL" id="KWV88056.1"/>
    </source>
</evidence>